<protein>
    <submittedName>
        <fullName evidence="1">HhH-GPD domain-containing protein</fullName>
    </submittedName>
</protein>
<dbReference type="InterPro" id="IPR007438">
    <property type="entry name" value="DUF488"/>
</dbReference>
<organism evidence="1 2">
    <name type="scientific">Myxococcus fulvus (strain ATCC BAA-855 / HW-1)</name>
    <dbReference type="NCBI Taxonomy" id="483219"/>
    <lineage>
        <taxon>Bacteria</taxon>
        <taxon>Pseudomonadati</taxon>
        <taxon>Myxococcota</taxon>
        <taxon>Myxococcia</taxon>
        <taxon>Myxococcales</taxon>
        <taxon>Cystobacterineae</taxon>
        <taxon>Myxococcaceae</taxon>
        <taxon>Myxococcus</taxon>
    </lineage>
</organism>
<gene>
    <name evidence="1" type="ordered locus">LILAB_23390</name>
</gene>
<dbReference type="PIRSF" id="PIRSF024492">
    <property type="entry name" value="UCP024492"/>
    <property type="match status" value="1"/>
</dbReference>
<reference evidence="1 2" key="1">
    <citation type="journal article" date="2011" name="J. Bacteriol.">
        <title>Genome sequence of the halotolerant marine bacterium Myxococcus fulvus HW-1.</title>
        <authorList>
            <person name="Li Z.F."/>
            <person name="Li X."/>
            <person name="Liu H."/>
            <person name="Liu X."/>
            <person name="Han K."/>
            <person name="Wu Z.H."/>
            <person name="Hu W."/>
            <person name="Li F.F."/>
            <person name="Li Y.Z."/>
        </authorList>
    </citation>
    <scope>NUCLEOTIDE SEQUENCE [LARGE SCALE GENOMIC DNA]</scope>
    <source>
        <strain evidence="2">ATCC BAA-855 / HW-1</strain>
    </source>
</reference>
<dbReference type="eggNOG" id="COG5483">
    <property type="taxonomic scope" value="Bacteria"/>
</dbReference>
<dbReference type="PANTHER" id="PTHR39337">
    <property type="entry name" value="BLR5642 PROTEIN"/>
    <property type="match status" value="1"/>
</dbReference>
<dbReference type="AlphaFoldDB" id="F8CMV1"/>
<evidence type="ECO:0000313" key="2">
    <source>
        <dbReference type="Proteomes" id="UP000000488"/>
    </source>
</evidence>
<dbReference type="STRING" id="483219.LILAB_23390"/>
<dbReference type="HOGENOM" id="CLU_077467_0_1_7"/>
<dbReference type="KEGG" id="mfu:LILAB_23390"/>
<dbReference type="Proteomes" id="UP000000488">
    <property type="component" value="Chromosome"/>
</dbReference>
<name>F8CMV1_MYXFH</name>
<evidence type="ECO:0000313" key="1">
    <source>
        <dbReference type="EMBL" id="AEI66573.1"/>
    </source>
</evidence>
<dbReference type="EMBL" id="CP002830">
    <property type="protein sequence ID" value="AEI66573.1"/>
    <property type="molecule type" value="Genomic_DNA"/>
</dbReference>
<accession>F8CMV1</accession>
<sequence>MGPYRWSPATVFAVGHSTRSIEEFVTLLWTHGVATVVDIRTIPRSRANPQFNSDALEKQLPRVGIRYVHLAKLGGLRKRRKAEGGGNAAWRNASFRAYADYMQSEEFEEGLSELHDELVFGPPALMCAEALRWRCHRSLVADVLVARGAEVLHLESATRATPHPLTTFARVRRGHVTYPADERSPFRSP</sequence>
<dbReference type="InterPro" id="IPR014519">
    <property type="entry name" value="UCP024492"/>
</dbReference>
<proteinExistence type="predicted"/>
<dbReference type="Pfam" id="PF04343">
    <property type="entry name" value="DUF488"/>
    <property type="match status" value="1"/>
</dbReference>
<dbReference type="PANTHER" id="PTHR39337:SF1">
    <property type="entry name" value="BLR5642 PROTEIN"/>
    <property type="match status" value="1"/>
</dbReference>